<keyword evidence="10 17" id="KW-0520">NAD</keyword>
<keyword evidence="6 17" id="KW-0547">Nucleotide-binding</keyword>
<keyword evidence="23" id="KW-1185">Reference proteome</keyword>
<evidence type="ECO:0000256" key="4">
    <source>
        <dbReference type="ARBA" id="ARBA00009524"/>
    </source>
</evidence>
<dbReference type="EC" id="5.1.99.6" evidence="19"/>
<dbReference type="PROSITE" id="PS51385">
    <property type="entry name" value="YJEF_N"/>
    <property type="match status" value="1"/>
</dbReference>
<keyword evidence="12 17" id="KW-0456">Lyase</keyword>
<dbReference type="HAMAP" id="MF_01965">
    <property type="entry name" value="NADHX_dehydratase"/>
    <property type="match status" value="1"/>
</dbReference>
<dbReference type="PIRSF" id="PIRSF017184">
    <property type="entry name" value="Nnr"/>
    <property type="match status" value="1"/>
</dbReference>
<dbReference type="Pfam" id="PF01256">
    <property type="entry name" value="Carb_kinase"/>
    <property type="match status" value="1"/>
</dbReference>
<evidence type="ECO:0000256" key="11">
    <source>
        <dbReference type="ARBA" id="ARBA00023235"/>
    </source>
</evidence>
<comment type="similarity">
    <text evidence="17">Belongs to the NnrD/CARKD family.</text>
</comment>
<evidence type="ECO:0000256" key="2">
    <source>
        <dbReference type="ARBA" id="ARBA00000909"/>
    </source>
</evidence>
<dbReference type="EC" id="4.2.1.136" evidence="19"/>
<evidence type="ECO:0000256" key="5">
    <source>
        <dbReference type="ARBA" id="ARBA00022723"/>
    </source>
</evidence>
<dbReference type="GO" id="GO:0110051">
    <property type="term" value="P:metabolite repair"/>
    <property type="evidence" value="ECO:0007669"/>
    <property type="project" value="TreeGrafter"/>
</dbReference>
<feature type="binding site" evidence="17">
    <location>
        <begin position="448"/>
        <end position="452"/>
    </location>
    <ligand>
        <name>AMP</name>
        <dbReference type="ChEBI" id="CHEBI:456215"/>
    </ligand>
</feature>
<evidence type="ECO:0000256" key="3">
    <source>
        <dbReference type="ARBA" id="ARBA00006001"/>
    </source>
</evidence>
<dbReference type="Gene3D" id="3.40.1190.20">
    <property type="match status" value="1"/>
</dbReference>
<dbReference type="Pfam" id="PF03853">
    <property type="entry name" value="YjeF_N"/>
    <property type="match status" value="1"/>
</dbReference>
<keyword evidence="5 18" id="KW-0479">Metal-binding</keyword>
<comment type="function">
    <text evidence="17">Catalyzes the dehydration of the S-form of NAD(P)HX at the expense of ADP, which is converted to AMP. Together with NAD(P)HX epimerase, which catalyzes the epimerization of the S- and R-forms, the enzyme allows the repair of both epimers of NAD(P)HX, a damaged form of NAD(P)H that is a result of enzymatic or heat-dependent hydration.</text>
</comment>
<gene>
    <name evidence="22" type="primary">nnr</name>
    <name evidence="17" type="synonym">nnrD</name>
    <name evidence="18" type="synonym">nnrE</name>
    <name evidence="22" type="ORF">PSAL_011830</name>
</gene>
<keyword evidence="7 17" id="KW-0067">ATP-binding</keyword>
<evidence type="ECO:0000313" key="23">
    <source>
        <dbReference type="Proteomes" id="UP000283786"/>
    </source>
</evidence>
<dbReference type="GO" id="GO:0052856">
    <property type="term" value="F:NAD(P)HX epimerase activity"/>
    <property type="evidence" value="ECO:0007669"/>
    <property type="project" value="UniProtKB-UniRule"/>
</dbReference>
<evidence type="ECO:0000256" key="7">
    <source>
        <dbReference type="ARBA" id="ARBA00022840"/>
    </source>
</evidence>
<feature type="binding site" evidence="17">
    <location>
        <position position="481"/>
    </location>
    <ligand>
        <name>AMP</name>
        <dbReference type="ChEBI" id="CHEBI:456215"/>
    </ligand>
</feature>
<dbReference type="Proteomes" id="UP000283786">
    <property type="component" value="Chromosome"/>
</dbReference>
<dbReference type="PROSITE" id="PS01050">
    <property type="entry name" value="YJEF_C_2"/>
    <property type="match status" value="1"/>
</dbReference>
<dbReference type="Gene3D" id="3.40.50.10260">
    <property type="entry name" value="YjeF N-terminal domain"/>
    <property type="match status" value="1"/>
</dbReference>
<dbReference type="InterPro" id="IPR000631">
    <property type="entry name" value="CARKD"/>
</dbReference>
<evidence type="ECO:0000313" key="22">
    <source>
        <dbReference type="EMBL" id="QPM89952.1"/>
    </source>
</evidence>
<comment type="caution">
    <text evidence="18">Lacks conserved residue(s) required for the propagation of feature annotation.</text>
</comment>
<evidence type="ECO:0000256" key="15">
    <source>
        <dbReference type="ARBA" id="ARBA00048238"/>
    </source>
</evidence>
<dbReference type="InterPro" id="IPR029056">
    <property type="entry name" value="Ribokinase-like"/>
</dbReference>
<dbReference type="PROSITE" id="PS51383">
    <property type="entry name" value="YJEF_C_3"/>
    <property type="match status" value="1"/>
</dbReference>
<comment type="function">
    <text evidence="14 19">Bifunctional enzyme that catalyzes the epimerization of the S- and R-forms of NAD(P)HX and the dehydration of the S-form of NAD(P)HX at the expense of ADP, which is converted to AMP. This allows the repair of both epimers of NAD(P)HX, a damaged form of NAD(P)H that is a result of enzymatic or heat-dependent hydration.</text>
</comment>
<dbReference type="EMBL" id="CP060436">
    <property type="protein sequence ID" value="QPM89952.1"/>
    <property type="molecule type" value="Genomic_DNA"/>
</dbReference>
<dbReference type="SUPFAM" id="SSF64153">
    <property type="entry name" value="YjeF N-terminal domain-like"/>
    <property type="match status" value="1"/>
</dbReference>
<feature type="binding site" evidence="17">
    <location>
        <position position="289"/>
    </location>
    <ligand>
        <name>(6S)-NADPHX</name>
        <dbReference type="ChEBI" id="CHEBI:64076"/>
    </ligand>
</feature>
<comment type="catalytic activity">
    <reaction evidence="16 17 19">
        <text>(6S)-NADPHX + ADP = AMP + phosphate + NADPH + H(+)</text>
        <dbReference type="Rhea" id="RHEA:32235"/>
        <dbReference type="ChEBI" id="CHEBI:15378"/>
        <dbReference type="ChEBI" id="CHEBI:43474"/>
        <dbReference type="ChEBI" id="CHEBI:57783"/>
        <dbReference type="ChEBI" id="CHEBI:64076"/>
        <dbReference type="ChEBI" id="CHEBI:456215"/>
        <dbReference type="ChEBI" id="CHEBI:456216"/>
        <dbReference type="EC" id="4.2.1.136"/>
    </reaction>
</comment>
<evidence type="ECO:0000256" key="16">
    <source>
        <dbReference type="ARBA" id="ARBA00049209"/>
    </source>
</evidence>
<dbReference type="PANTHER" id="PTHR12592:SF0">
    <property type="entry name" value="ATP-DEPENDENT (S)-NAD(P)H-HYDRATE DEHYDRATASE"/>
    <property type="match status" value="1"/>
</dbReference>
<feature type="binding site" evidence="18">
    <location>
        <position position="181"/>
    </location>
    <ligand>
        <name>K(+)</name>
        <dbReference type="ChEBI" id="CHEBI:29103"/>
    </ligand>
</feature>
<protein>
    <recommendedName>
        <fullName evidence="19">Bifunctional NAD(P)H-hydrate repair enzyme</fullName>
    </recommendedName>
    <alternativeName>
        <fullName evidence="19">Nicotinamide nucleotide repair protein</fullName>
    </alternativeName>
    <domain>
        <recommendedName>
            <fullName evidence="19">ADP-dependent (S)-NAD(P)H-hydrate dehydratase</fullName>
            <ecNumber evidence="19">4.2.1.136</ecNumber>
        </recommendedName>
        <alternativeName>
            <fullName evidence="19">ADP-dependent NAD(P)HX dehydratase</fullName>
        </alternativeName>
    </domain>
    <domain>
        <recommendedName>
            <fullName evidence="19">NAD(P)H-hydrate epimerase</fullName>
            <ecNumber evidence="19">5.1.99.6</ecNumber>
        </recommendedName>
    </domain>
</protein>
<proteinExistence type="inferred from homology"/>
<sequence>MLRKKFAGSPKFMHNEKTMSAVLTGSEMQSCEAVAMASGVVTGADLMEAAGGGVVSACLARWPDLQDGQRRAEILCGPGNNGGDGFVVARLLAKRGWNIHLRLLGDPGRLRGDAAENYRQWCDIGQTWPFSVEPDRDATVDLVVDALFGTGLRRGLAPEVTASLNAALARARNRVAVDILSGICADSGRVLGDEKTAAASLQVDLTVTFHRPKPGHFLANGAQAGGALKVVDIGLPSGQPDWPDLPSKVPAELVERDLASPAAIKAVEGHKYGNGHALVVSGGTGATGAARLAARAALRIGAGLVTLGVPMAARPEVAATITALMMRDVEDAPALEALLQDRRINALCLGPGMGLDRAAALVPEALAAGRGVVLDADALSAFAKAPATLFAAIGSGAAVLTPHDGEFARLFPDLAARLRGTPPHGPAYSRLDAVRDAARRSGAVVLLKGPTSVIAAPDGRVRIHAALRGRAAPWLATAGTGDVLAGLVTGMLARGFAPFDAVGMAAWLHVEAARGYGPGLISEDLPEAIPAVLRALQSSEASSSSPEAWMI</sequence>
<comment type="cofactor">
    <cofactor evidence="18 19">
        <name>K(+)</name>
        <dbReference type="ChEBI" id="CHEBI:29103"/>
    </cofactor>
    <text evidence="18 19">Binds 1 potassium ion per subunit.</text>
</comment>
<feature type="binding site" evidence="18">
    <location>
        <begin position="80"/>
        <end position="84"/>
    </location>
    <ligand>
        <name>(6S)-NADPHX</name>
        <dbReference type="ChEBI" id="CHEBI:64076"/>
    </ligand>
</feature>
<dbReference type="HAMAP" id="MF_01966">
    <property type="entry name" value="NADHX_epimerase"/>
    <property type="match status" value="1"/>
</dbReference>
<keyword evidence="11 18" id="KW-0413">Isomerase</keyword>
<feature type="binding site" evidence="17">
    <location>
        <position position="403"/>
    </location>
    <ligand>
        <name>(6S)-NADPHX</name>
        <dbReference type="ChEBI" id="CHEBI:64076"/>
    </ligand>
</feature>
<comment type="subunit">
    <text evidence="17">Homotetramer.</text>
</comment>
<dbReference type="GO" id="GO:0046496">
    <property type="term" value="P:nicotinamide nucleotide metabolic process"/>
    <property type="evidence" value="ECO:0007669"/>
    <property type="project" value="UniProtKB-UniRule"/>
</dbReference>
<dbReference type="InterPro" id="IPR017953">
    <property type="entry name" value="Carbohydrate_kinase_pred_CS"/>
</dbReference>
<dbReference type="InterPro" id="IPR030677">
    <property type="entry name" value="Nnr"/>
</dbReference>
<keyword evidence="8 17" id="KW-0521">NADP</keyword>
<feature type="binding site" evidence="18">
    <location>
        <position position="178"/>
    </location>
    <ligand>
        <name>(6S)-NADPHX</name>
        <dbReference type="ChEBI" id="CHEBI:64076"/>
    </ligand>
</feature>
<evidence type="ECO:0000256" key="9">
    <source>
        <dbReference type="ARBA" id="ARBA00022958"/>
    </source>
</evidence>
<reference evidence="22 23" key="1">
    <citation type="submission" date="2020-08" db="EMBL/GenBank/DDBJ databases">
        <title>Genome sequence of Rhodobacteraceae bacterium Lw-13e.</title>
        <authorList>
            <person name="Poehlein A."/>
            <person name="Wolter L."/>
            <person name="Daniel R."/>
            <person name="Brinkhoff T."/>
        </authorList>
    </citation>
    <scope>NUCLEOTIDE SEQUENCE [LARGE SCALE GENOMIC DNA]</scope>
    <source>
        <strain evidence="22 23">Lw-13e</strain>
    </source>
</reference>
<name>A0A418SC23_9RHOB</name>
<feature type="binding site" evidence="18">
    <location>
        <position position="81"/>
    </location>
    <ligand>
        <name>K(+)</name>
        <dbReference type="ChEBI" id="CHEBI:29103"/>
    </ligand>
</feature>
<evidence type="ECO:0000256" key="14">
    <source>
        <dbReference type="ARBA" id="ARBA00025153"/>
    </source>
</evidence>
<comment type="cofactor">
    <cofactor evidence="17">
        <name>Mg(2+)</name>
        <dbReference type="ChEBI" id="CHEBI:18420"/>
    </cofactor>
</comment>
<comment type="similarity">
    <text evidence="3 19">In the N-terminal section; belongs to the NnrE/AIBP family.</text>
</comment>
<evidence type="ECO:0000259" key="20">
    <source>
        <dbReference type="PROSITE" id="PS51383"/>
    </source>
</evidence>
<accession>A0A418SC23</accession>
<dbReference type="GO" id="GO:0005524">
    <property type="term" value="F:ATP binding"/>
    <property type="evidence" value="ECO:0007669"/>
    <property type="project" value="UniProtKB-UniRule"/>
</dbReference>
<dbReference type="PANTHER" id="PTHR12592">
    <property type="entry name" value="ATP-DEPENDENT (S)-NAD(P)H-HYDRATE DEHYDRATASE FAMILY MEMBER"/>
    <property type="match status" value="1"/>
</dbReference>
<comment type="similarity">
    <text evidence="18">Belongs to the NnrE/AIBP family.</text>
</comment>
<dbReference type="NCBIfam" id="TIGR00197">
    <property type="entry name" value="yjeF_nterm"/>
    <property type="match status" value="1"/>
</dbReference>
<comment type="catalytic activity">
    <reaction evidence="2 18 19">
        <text>(6R)-NADPHX = (6S)-NADPHX</text>
        <dbReference type="Rhea" id="RHEA:32227"/>
        <dbReference type="ChEBI" id="CHEBI:64076"/>
        <dbReference type="ChEBI" id="CHEBI:64077"/>
        <dbReference type="EC" id="5.1.99.6"/>
    </reaction>
</comment>
<feature type="binding site" evidence="17">
    <location>
        <position position="352"/>
    </location>
    <ligand>
        <name>(6S)-NADPHX</name>
        <dbReference type="ChEBI" id="CHEBI:64076"/>
    </ligand>
</feature>
<feature type="domain" description="YjeF N-terminal" evidence="21">
    <location>
        <begin position="28"/>
        <end position="241"/>
    </location>
</feature>
<organism evidence="22 23">
    <name type="scientific">Pseudooceanicola algae</name>
    <dbReference type="NCBI Taxonomy" id="1537215"/>
    <lineage>
        <taxon>Bacteria</taxon>
        <taxon>Pseudomonadati</taxon>
        <taxon>Pseudomonadota</taxon>
        <taxon>Alphaproteobacteria</taxon>
        <taxon>Rhodobacterales</taxon>
        <taxon>Paracoccaceae</taxon>
        <taxon>Pseudooceanicola</taxon>
    </lineage>
</organism>
<dbReference type="GO" id="GO:0052855">
    <property type="term" value="F:ADP-dependent NAD(P)H-hydrate dehydratase activity"/>
    <property type="evidence" value="ECO:0007669"/>
    <property type="project" value="UniProtKB-UniRule"/>
</dbReference>
<evidence type="ECO:0000256" key="10">
    <source>
        <dbReference type="ARBA" id="ARBA00023027"/>
    </source>
</evidence>
<comment type="catalytic activity">
    <reaction evidence="1 18 19">
        <text>(6R)-NADHX = (6S)-NADHX</text>
        <dbReference type="Rhea" id="RHEA:32215"/>
        <dbReference type="ChEBI" id="CHEBI:64074"/>
        <dbReference type="ChEBI" id="CHEBI:64075"/>
        <dbReference type="EC" id="5.1.99.6"/>
    </reaction>
</comment>
<dbReference type="InterPro" id="IPR004443">
    <property type="entry name" value="YjeF_N_dom"/>
</dbReference>
<dbReference type="SUPFAM" id="SSF53613">
    <property type="entry name" value="Ribokinase-like"/>
    <property type="match status" value="1"/>
</dbReference>
<dbReference type="NCBIfam" id="TIGR00196">
    <property type="entry name" value="yjeF_cterm"/>
    <property type="match status" value="1"/>
</dbReference>
<evidence type="ECO:0000256" key="6">
    <source>
        <dbReference type="ARBA" id="ARBA00022741"/>
    </source>
</evidence>
<feature type="binding site" evidence="17">
    <location>
        <position position="482"/>
    </location>
    <ligand>
        <name>(6S)-NADPHX</name>
        <dbReference type="ChEBI" id="CHEBI:64076"/>
    </ligand>
</feature>
<evidence type="ECO:0000256" key="19">
    <source>
        <dbReference type="PIRNR" id="PIRNR017184"/>
    </source>
</evidence>
<evidence type="ECO:0000259" key="21">
    <source>
        <dbReference type="PROSITE" id="PS51385"/>
    </source>
</evidence>
<keyword evidence="9 18" id="KW-0630">Potassium</keyword>
<dbReference type="InterPro" id="IPR036652">
    <property type="entry name" value="YjeF_N_dom_sf"/>
</dbReference>
<comment type="function">
    <text evidence="18">Catalyzes the epimerization of the S- and R-forms of NAD(P)HX, a damaged form of NAD(P)H that is a result of enzymatic or heat-dependent hydration. This is a prerequisite for the S-specific NAD(P)H-hydrate dehydratase to allow the repair of both epimers of NAD(P)HX.</text>
</comment>
<evidence type="ECO:0000256" key="17">
    <source>
        <dbReference type="HAMAP-Rule" id="MF_01965"/>
    </source>
</evidence>
<evidence type="ECO:0000256" key="13">
    <source>
        <dbReference type="ARBA" id="ARBA00023268"/>
    </source>
</evidence>
<dbReference type="GO" id="GO:0046872">
    <property type="term" value="F:metal ion binding"/>
    <property type="evidence" value="ECO:0007669"/>
    <property type="project" value="UniProtKB-UniRule"/>
</dbReference>
<comment type="similarity">
    <text evidence="4 19">In the C-terminal section; belongs to the NnrD/CARKD family.</text>
</comment>
<evidence type="ECO:0000256" key="8">
    <source>
        <dbReference type="ARBA" id="ARBA00022857"/>
    </source>
</evidence>
<dbReference type="AlphaFoldDB" id="A0A418SC23"/>
<comment type="catalytic activity">
    <reaction evidence="15 17 19">
        <text>(6S)-NADHX + ADP = AMP + phosphate + NADH + H(+)</text>
        <dbReference type="Rhea" id="RHEA:32223"/>
        <dbReference type="ChEBI" id="CHEBI:15378"/>
        <dbReference type="ChEBI" id="CHEBI:43474"/>
        <dbReference type="ChEBI" id="CHEBI:57945"/>
        <dbReference type="ChEBI" id="CHEBI:64074"/>
        <dbReference type="ChEBI" id="CHEBI:456215"/>
        <dbReference type="ChEBI" id="CHEBI:456216"/>
        <dbReference type="EC" id="4.2.1.136"/>
    </reaction>
</comment>
<evidence type="ECO:0000256" key="18">
    <source>
        <dbReference type="HAMAP-Rule" id="MF_01966"/>
    </source>
</evidence>
<feature type="domain" description="YjeF C-terminal" evidence="20">
    <location>
        <begin position="254"/>
        <end position="536"/>
    </location>
</feature>
<feature type="binding site" evidence="18">
    <location>
        <position position="145"/>
    </location>
    <ligand>
        <name>K(+)</name>
        <dbReference type="ChEBI" id="CHEBI:29103"/>
    </ligand>
</feature>
<evidence type="ECO:0000256" key="1">
    <source>
        <dbReference type="ARBA" id="ARBA00000013"/>
    </source>
</evidence>
<keyword evidence="13" id="KW-0511">Multifunctional enzyme</keyword>
<dbReference type="KEGG" id="palw:PSAL_011830"/>
<evidence type="ECO:0000256" key="12">
    <source>
        <dbReference type="ARBA" id="ARBA00023239"/>
    </source>
</evidence>
<dbReference type="CDD" id="cd01171">
    <property type="entry name" value="YXKO-related"/>
    <property type="match status" value="1"/>
</dbReference>